<sequence>RHFYDYWLDSLGDFWVFFPLSAAQFVLLTDVLLVLEALASDRLPRLMEKLQNIARTGRVALQ</sequence>
<evidence type="ECO:0000313" key="3">
    <source>
        <dbReference type="Proteomes" id="UP001519460"/>
    </source>
</evidence>
<keyword evidence="1" id="KW-1133">Transmembrane helix</keyword>
<keyword evidence="1" id="KW-0472">Membrane</keyword>
<proteinExistence type="predicted"/>
<reference evidence="2 3" key="1">
    <citation type="journal article" date="2023" name="Sci. Data">
        <title>Genome assembly of the Korean intertidal mud-creeper Batillaria attramentaria.</title>
        <authorList>
            <person name="Patra A.K."/>
            <person name="Ho P.T."/>
            <person name="Jun S."/>
            <person name="Lee S.J."/>
            <person name="Kim Y."/>
            <person name="Won Y.J."/>
        </authorList>
    </citation>
    <scope>NUCLEOTIDE SEQUENCE [LARGE SCALE GENOMIC DNA]</scope>
    <source>
        <strain evidence="2">Wonlab-2016</strain>
    </source>
</reference>
<protein>
    <submittedName>
        <fullName evidence="2">Uncharacterized protein</fullName>
    </submittedName>
</protein>
<dbReference type="AlphaFoldDB" id="A0ABD0KJ52"/>
<dbReference type="EMBL" id="JACVVK020000170">
    <property type="protein sequence ID" value="KAK7487012.1"/>
    <property type="molecule type" value="Genomic_DNA"/>
</dbReference>
<gene>
    <name evidence="2" type="ORF">BaRGS_00021682</name>
</gene>
<keyword evidence="1" id="KW-0812">Transmembrane</keyword>
<feature type="non-terminal residue" evidence="2">
    <location>
        <position position="1"/>
    </location>
</feature>
<accession>A0ABD0KJ52</accession>
<keyword evidence="3" id="KW-1185">Reference proteome</keyword>
<name>A0ABD0KJ52_9CAEN</name>
<comment type="caution">
    <text evidence="2">The sequence shown here is derived from an EMBL/GenBank/DDBJ whole genome shotgun (WGS) entry which is preliminary data.</text>
</comment>
<organism evidence="2 3">
    <name type="scientific">Batillaria attramentaria</name>
    <dbReference type="NCBI Taxonomy" id="370345"/>
    <lineage>
        <taxon>Eukaryota</taxon>
        <taxon>Metazoa</taxon>
        <taxon>Spiralia</taxon>
        <taxon>Lophotrochozoa</taxon>
        <taxon>Mollusca</taxon>
        <taxon>Gastropoda</taxon>
        <taxon>Caenogastropoda</taxon>
        <taxon>Sorbeoconcha</taxon>
        <taxon>Cerithioidea</taxon>
        <taxon>Batillariidae</taxon>
        <taxon>Batillaria</taxon>
    </lineage>
</organism>
<evidence type="ECO:0000313" key="2">
    <source>
        <dbReference type="EMBL" id="KAK7487012.1"/>
    </source>
</evidence>
<dbReference type="Proteomes" id="UP001519460">
    <property type="component" value="Unassembled WGS sequence"/>
</dbReference>
<evidence type="ECO:0000256" key="1">
    <source>
        <dbReference type="SAM" id="Phobius"/>
    </source>
</evidence>
<feature type="transmembrane region" description="Helical" evidence="1">
    <location>
        <begin position="14"/>
        <end position="39"/>
    </location>
</feature>